<feature type="chain" id="PRO_5046983836" evidence="1">
    <location>
        <begin position="24"/>
        <end position="384"/>
    </location>
</feature>
<evidence type="ECO:0000313" key="3">
    <source>
        <dbReference type="EMBL" id="MDX7987540.1"/>
    </source>
</evidence>
<keyword evidence="4" id="KW-1185">Reference proteome</keyword>
<sequence>MMKNLIFYFMISGVSLISLNIQANDKNLAPDKYLDENKNNILISHDKNSIKSESEPNSINKNIFHKNIPLKVFTLNIWLEGHYIKGSYDGIVNAIIAANADLISLNEVKNYNHIDFTKRLVNSLNNKGFKYYSYKSGNDASILSRYPIIKHANFDRFTKVLIKKNGVYIDFYSAHLDYKHAANYLPRGYDGNTWKELPNGPDTNINHILKENNKSQRPNSINLFIKNAKNGIDNHHMIMLAGDFNEPSWQDWSEKTKNMFDHNGTVVPWTSIKLLTNAGYIDTYRTKYPDPVTYPGFTWPANNINVDISKLAWAPKADERDRIDFIFYHSDPRLTVKDVMIIGPSSSIVRGKRVEENSHDKFKQPKGIWPTDHKGVLSTFILAL</sequence>
<keyword evidence="3" id="KW-0255">Endonuclease</keyword>
<evidence type="ECO:0000313" key="4">
    <source>
        <dbReference type="Proteomes" id="UP001271890"/>
    </source>
</evidence>
<dbReference type="InterPro" id="IPR005135">
    <property type="entry name" value="Endo/exonuclease/phosphatase"/>
</dbReference>
<name>A0ABU4S9W1_9GAMM</name>
<dbReference type="SUPFAM" id="SSF56219">
    <property type="entry name" value="DNase I-like"/>
    <property type="match status" value="1"/>
</dbReference>
<keyword evidence="3" id="KW-0540">Nuclease</keyword>
<feature type="domain" description="Endonuclease/exonuclease/phosphatase" evidence="2">
    <location>
        <begin position="74"/>
        <end position="373"/>
    </location>
</feature>
<dbReference type="PANTHER" id="PTHR41349:SF1">
    <property type="entry name" value="PROTEIN CBG08683"/>
    <property type="match status" value="1"/>
</dbReference>
<dbReference type="Gene3D" id="3.60.10.10">
    <property type="entry name" value="Endonuclease/exonuclease/phosphatase"/>
    <property type="match status" value="1"/>
</dbReference>
<dbReference type="Proteomes" id="UP001271890">
    <property type="component" value="Unassembled WGS sequence"/>
</dbReference>
<proteinExistence type="predicted"/>
<comment type="caution">
    <text evidence="3">The sequence shown here is derived from an EMBL/GenBank/DDBJ whole genome shotgun (WGS) entry which is preliminary data.</text>
</comment>
<feature type="signal peptide" evidence="1">
    <location>
        <begin position="1"/>
        <end position="23"/>
    </location>
</feature>
<dbReference type="EMBL" id="VCDN01000033">
    <property type="protein sequence ID" value="MDX7987540.1"/>
    <property type="molecule type" value="Genomic_DNA"/>
</dbReference>
<evidence type="ECO:0000259" key="2">
    <source>
        <dbReference type="Pfam" id="PF03372"/>
    </source>
</evidence>
<dbReference type="Pfam" id="PF03372">
    <property type="entry name" value="Exo_endo_phos"/>
    <property type="match status" value="1"/>
</dbReference>
<protein>
    <submittedName>
        <fullName evidence="3">Endonuclease/exonuclease/phosphatase family protein</fullName>
    </submittedName>
</protein>
<keyword evidence="1" id="KW-0732">Signal</keyword>
<dbReference type="GO" id="GO:0004519">
    <property type="term" value="F:endonuclease activity"/>
    <property type="evidence" value="ECO:0007669"/>
    <property type="project" value="UniProtKB-KW"/>
</dbReference>
<keyword evidence="3" id="KW-0378">Hydrolase</keyword>
<accession>A0ABU4S9W1</accession>
<organism evidence="3 4">
    <name type="scientific">Xenorhabdus santafensis</name>
    <dbReference type="NCBI Taxonomy" id="2582833"/>
    <lineage>
        <taxon>Bacteria</taxon>
        <taxon>Pseudomonadati</taxon>
        <taxon>Pseudomonadota</taxon>
        <taxon>Gammaproteobacteria</taxon>
        <taxon>Enterobacterales</taxon>
        <taxon>Morganellaceae</taxon>
        <taxon>Xenorhabdus</taxon>
    </lineage>
</organism>
<evidence type="ECO:0000256" key="1">
    <source>
        <dbReference type="SAM" id="SignalP"/>
    </source>
</evidence>
<reference evidence="4" key="1">
    <citation type="journal article" date="2024" name="Toxins">
        <title>Genome Sequence Analysis of Native Xenorhabdus Strains Isolated from Entomopathogenic Nematodes in Argentina.</title>
        <authorList>
            <person name="Palma L."/>
            <person name="Frizzo L."/>
            <person name="Kaiser S."/>
            <person name="Berry C."/>
            <person name="Caballero P."/>
            <person name="Bode H.B."/>
            <person name="Del Valle E.E."/>
        </authorList>
    </citation>
    <scope>NUCLEOTIDE SEQUENCE [LARGE SCALE GENOMIC DNA]</scope>
    <source>
        <strain evidence="4">12</strain>
    </source>
</reference>
<dbReference type="RefSeq" id="WP_319929965.1">
    <property type="nucleotide sequence ID" value="NZ_VCDN01000033.1"/>
</dbReference>
<dbReference type="PANTHER" id="PTHR41349">
    <property type="match status" value="1"/>
</dbReference>
<gene>
    <name evidence="3" type="ORF">FE392_09375</name>
</gene>
<dbReference type="InterPro" id="IPR036691">
    <property type="entry name" value="Endo/exonu/phosph_ase_sf"/>
</dbReference>